<feature type="compositionally biased region" description="Low complexity" evidence="1">
    <location>
        <begin position="194"/>
        <end position="204"/>
    </location>
</feature>
<evidence type="ECO:0000313" key="3">
    <source>
        <dbReference type="Proteomes" id="UP001432322"/>
    </source>
</evidence>
<protein>
    <submittedName>
        <fullName evidence="2">Uncharacterized protein</fullName>
    </submittedName>
</protein>
<keyword evidence="3" id="KW-1185">Reference proteome</keyword>
<gene>
    <name evidence="2" type="ORF">PFISCL1PPCAC_4168</name>
</gene>
<proteinExistence type="predicted"/>
<feature type="non-terminal residue" evidence="2">
    <location>
        <position position="1"/>
    </location>
</feature>
<comment type="caution">
    <text evidence="2">The sequence shown here is derived from an EMBL/GenBank/DDBJ whole genome shotgun (WGS) entry which is preliminary data.</text>
</comment>
<feature type="region of interest" description="Disordered" evidence="1">
    <location>
        <begin position="225"/>
        <end position="254"/>
    </location>
</feature>
<dbReference type="PANTHER" id="PTHR31895">
    <property type="entry name" value="PROTEIN CBG03177-RELATED"/>
    <property type="match status" value="1"/>
</dbReference>
<name>A0AAV5V007_9BILA</name>
<dbReference type="PANTHER" id="PTHR31895:SF21">
    <property type="entry name" value="PRION-LIKE-(Q_N-RICH)-DOMAIN-BEARING PROTEIN"/>
    <property type="match status" value="1"/>
</dbReference>
<accession>A0AAV5V007</accession>
<reference evidence="2" key="1">
    <citation type="submission" date="2023-10" db="EMBL/GenBank/DDBJ databases">
        <title>Genome assembly of Pristionchus species.</title>
        <authorList>
            <person name="Yoshida K."/>
            <person name="Sommer R.J."/>
        </authorList>
    </citation>
    <scope>NUCLEOTIDE SEQUENCE</scope>
    <source>
        <strain evidence="2">RS5133</strain>
    </source>
</reference>
<evidence type="ECO:0000256" key="1">
    <source>
        <dbReference type="SAM" id="MobiDB-lite"/>
    </source>
</evidence>
<sequence length="343" mass="34916">ASLVAASAAAAAAAPASAATSAEENQERDRLRFHSLLQSSCACAPQPSTGDFPTCGCAPIRPSPLCHCTPVTTSDNHCLCVSVSVSVSAAAAPTTTTTTSTTPAAPTTTTEQQTQLCSCLPIAGPVCGCSSTLTGRDCNCAPVQHAPGGPCSCIASGSSTSAYVAELIRQLTETTRPAGEGGDQRTPFSPQQVSRASVPSGSSSNDGTMEIQLELVQPARLVVSPSLQKQPQPRPPVLQWVDTSSSAPPAPAASPLAPAPLLAPSILTVASSTLTSGFQPVFNFFTAPPPPSPCLRPVCLTECRAECPQPIALICIDACQKSCEVRCPAPSTTYSPPTSTITV</sequence>
<dbReference type="EMBL" id="BTSY01000002">
    <property type="protein sequence ID" value="GMT12871.1"/>
    <property type="molecule type" value="Genomic_DNA"/>
</dbReference>
<organism evidence="2 3">
    <name type="scientific">Pristionchus fissidentatus</name>
    <dbReference type="NCBI Taxonomy" id="1538716"/>
    <lineage>
        <taxon>Eukaryota</taxon>
        <taxon>Metazoa</taxon>
        <taxon>Ecdysozoa</taxon>
        <taxon>Nematoda</taxon>
        <taxon>Chromadorea</taxon>
        <taxon>Rhabditida</taxon>
        <taxon>Rhabditina</taxon>
        <taxon>Diplogasteromorpha</taxon>
        <taxon>Diplogasteroidea</taxon>
        <taxon>Neodiplogasteridae</taxon>
        <taxon>Pristionchus</taxon>
    </lineage>
</organism>
<feature type="region of interest" description="Disordered" evidence="1">
    <location>
        <begin position="174"/>
        <end position="207"/>
    </location>
</feature>
<feature type="non-terminal residue" evidence="2">
    <location>
        <position position="343"/>
    </location>
</feature>
<dbReference type="AlphaFoldDB" id="A0AAV5V007"/>
<evidence type="ECO:0000313" key="2">
    <source>
        <dbReference type="EMBL" id="GMT12871.1"/>
    </source>
</evidence>
<dbReference type="Proteomes" id="UP001432322">
    <property type="component" value="Unassembled WGS sequence"/>
</dbReference>